<dbReference type="STRING" id="1965070.A0A443QP27"/>
<sequence length="690" mass="78144">MDNCETSNCNDCQLYANCIPNDDCSLYDDQLTYDWMENYLNEAKTEIDDFIEEKREQDLSEHFNRSVCLKASECRGISNNSTIIDPSFRSGIDPSPDDPSAVCKYIDDCINNALHELDVDFMDFDPHTTETHTESGPSSPLSPPSAFRDDSSPIPMMITSSSESPSVSPVTGLEKSDVSDCCSPHSSPSLNYRDTESFKSVDIELVNGHINGSHCSGTLLTKFNQRESPISQLISNYHRNSYYDNNDEVSLNLLNASQIQRIIDTYRPKLNSSTETKTRANMSYNLFGCDVNLIERVNGGLTLPPFIENALIYLLRYGINSVGIFRKSGVKSRISALRRKLEELTSGRKRERLSSINSSTFCFRTNSSDEEYCVYDIADMVKSWLRELKPTPLISKEIIIAFKEKIILRFLSWFAENSHVNQMNSHNLAICFTPSLCECDGAQMVTAQNQDGCSFETEFLYDAQKCLEYLIDNCDALSVVSLNCLPNNATCNENSNFNDKSTDGASNDLQTGLFGTVATMPPKHESIIVINAPPIDILKRILYQRNLYDPTIIEWNIIEDNPTENADVFSFKTQSSVFLPARTFTIERRWKFLDNCPKDIFGSLNRRTDSQTSVIILEENGHEYESCWQIGVFGEGKSIVKHSIAVDFRGHSYEWYEKTFPDIHEAQLHNMNQSFLVDFIETKNVKSSEV</sequence>
<dbReference type="PANTHER" id="PTHR12659">
    <property type="entry name" value="RHO-TYPE GTPASE ACTIVATING PROTEIN"/>
    <property type="match status" value="1"/>
</dbReference>
<dbReference type="SUPFAM" id="SSF48350">
    <property type="entry name" value="GTPase activation domain, GAP"/>
    <property type="match status" value="1"/>
</dbReference>
<dbReference type="PROSITE" id="PS50238">
    <property type="entry name" value="RHOGAP"/>
    <property type="match status" value="1"/>
</dbReference>
<dbReference type="PANTHER" id="PTHR12659:SF7">
    <property type="entry name" value="CROSSVEINLESS C, ISOFORM C"/>
    <property type="match status" value="1"/>
</dbReference>
<feature type="compositionally biased region" description="Low complexity" evidence="1">
    <location>
        <begin position="152"/>
        <end position="171"/>
    </location>
</feature>
<organism evidence="3 4">
    <name type="scientific">Dinothrombium tinctorium</name>
    <dbReference type="NCBI Taxonomy" id="1965070"/>
    <lineage>
        <taxon>Eukaryota</taxon>
        <taxon>Metazoa</taxon>
        <taxon>Ecdysozoa</taxon>
        <taxon>Arthropoda</taxon>
        <taxon>Chelicerata</taxon>
        <taxon>Arachnida</taxon>
        <taxon>Acari</taxon>
        <taxon>Acariformes</taxon>
        <taxon>Trombidiformes</taxon>
        <taxon>Prostigmata</taxon>
        <taxon>Anystina</taxon>
        <taxon>Parasitengona</taxon>
        <taxon>Trombidioidea</taxon>
        <taxon>Trombidiidae</taxon>
        <taxon>Dinothrombium</taxon>
    </lineage>
</organism>
<dbReference type="GO" id="GO:0030036">
    <property type="term" value="P:actin cytoskeleton organization"/>
    <property type="evidence" value="ECO:0007669"/>
    <property type="project" value="TreeGrafter"/>
</dbReference>
<evidence type="ECO:0000313" key="3">
    <source>
        <dbReference type="EMBL" id="RWS04788.1"/>
    </source>
</evidence>
<dbReference type="InterPro" id="IPR023393">
    <property type="entry name" value="START-like_dom_sf"/>
</dbReference>
<evidence type="ECO:0000256" key="1">
    <source>
        <dbReference type="SAM" id="MobiDB-lite"/>
    </source>
</evidence>
<feature type="region of interest" description="Disordered" evidence="1">
    <location>
        <begin position="125"/>
        <end position="188"/>
    </location>
</feature>
<dbReference type="InterPro" id="IPR000198">
    <property type="entry name" value="RhoGAP_dom"/>
</dbReference>
<name>A0A443QP27_9ACAR</name>
<dbReference type="GO" id="GO:0005096">
    <property type="term" value="F:GTPase activator activity"/>
    <property type="evidence" value="ECO:0007669"/>
    <property type="project" value="TreeGrafter"/>
</dbReference>
<dbReference type="AlphaFoldDB" id="A0A443QP27"/>
<accession>A0A443QP27</accession>
<dbReference type="Pfam" id="PF00620">
    <property type="entry name" value="RhoGAP"/>
    <property type="match status" value="2"/>
</dbReference>
<feature type="domain" description="Rho-GAP" evidence="2">
    <location>
        <begin position="291"/>
        <end position="478"/>
    </location>
</feature>
<dbReference type="InterPro" id="IPR008936">
    <property type="entry name" value="Rho_GTPase_activation_prot"/>
</dbReference>
<dbReference type="EMBL" id="NCKU01005271">
    <property type="protein sequence ID" value="RWS04788.1"/>
    <property type="molecule type" value="Genomic_DNA"/>
</dbReference>
<evidence type="ECO:0000313" key="4">
    <source>
        <dbReference type="Proteomes" id="UP000285301"/>
    </source>
</evidence>
<dbReference type="SMART" id="SM00324">
    <property type="entry name" value="RhoGAP"/>
    <property type="match status" value="1"/>
</dbReference>
<gene>
    <name evidence="3" type="ORF">B4U79_03574</name>
</gene>
<dbReference type="Gene3D" id="3.30.530.20">
    <property type="match status" value="1"/>
</dbReference>
<dbReference type="Gene3D" id="1.10.555.10">
    <property type="entry name" value="Rho GTPase activation protein"/>
    <property type="match status" value="1"/>
</dbReference>
<dbReference type="SUPFAM" id="SSF55961">
    <property type="entry name" value="Bet v1-like"/>
    <property type="match status" value="1"/>
</dbReference>
<protein>
    <recommendedName>
        <fullName evidence="2">Rho-GAP domain-containing protein</fullName>
    </recommendedName>
</protein>
<dbReference type="GO" id="GO:0035023">
    <property type="term" value="P:regulation of Rho protein signal transduction"/>
    <property type="evidence" value="ECO:0007669"/>
    <property type="project" value="TreeGrafter"/>
</dbReference>
<dbReference type="GO" id="GO:0007165">
    <property type="term" value="P:signal transduction"/>
    <property type="evidence" value="ECO:0007669"/>
    <property type="project" value="InterPro"/>
</dbReference>
<keyword evidence="4" id="KW-1185">Reference proteome</keyword>
<proteinExistence type="predicted"/>
<dbReference type="OrthoDB" id="10003330at2759"/>
<reference evidence="3 4" key="1">
    <citation type="journal article" date="2018" name="Gigascience">
        <title>Genomes of trombidid mites reveal novel predicted allergens and laterally-transferred genes associated with secondary metabolism.</title>
        <authorList>
            <person name="Dong X."/>
            <person name="Chaisiri K."/>
            <person name="Xia D."/>
            <person name="Armstrong S.D."/>
            <person name="Fang Y."/>
            <person name="Donnelly M.J."/>
            <person name="Kadowaki T."/>
            <person name="McGarry J.W."/>
            <person name="Darby A.C."/>
            <person name="Makepeace B.L."/>
        </authorList>
    </citation>
    <scope>NUCLEOTIDE SEQUENCE [LARGE SCALE GENOMIC DNA]</scope>
    <source>
        <strain evidence="3">UoL-WK</strain>
    </source>
</reference>
<comment type="caution">
    <text evidence="3">The sequence shown here is derived from an EMBL/GenBank/DDBJ whole genome shotgun (WGS) entry which is preliminary data.</text>
</comment>
<dbReference type="Proteomes" id="UP000285301">
    <property type="component" value="Unassembled WGS sequence"/>
</dbReference>
<dbReference type="CDD" id="cd00159">
    <property type="entry name" value="RhoGAP"/>
    <property type="match status" value="1"/>
</dbReference>
<evidence type="ECO:0000259" key="2">
    <source>
        <dbReference type="PROSITE" id="PS50238"/>
    </source>
</evidence>